<gene>
    <name evidence="1" type="ORF">LPC04_08365</name>
</gene>
<reference evidence="1" key="1">
    <citation type="submission" date="2021-11" db="EMBL/GenBank/DDBJ databases">
        <title>BS-T2-15 a new species belonging to the Comamonadaceae family isolated from the soil of a French oak forest.</title>
        <authorList>
            <person name="Mieszkin S."/>
            <person name="Alain K."/>
        </authorList>
    </citation>
    <scope>NUCLEOTIDE SEQUENCE</scope>
    <source>
        <strain evidence="1">BS-T2-15</strain>
    </source>
</reference>
<dbReference type="EMBL" id="JAJLJH010000001">
    <property type="protein sequence ID" value="MCK9685722.1"/>
    <property type="molecule type" value="Genomic_DNA"/>
</dbReference>
<proteinExistence type="predicted"/>
<accession>A0A9X1YHA1</accession>
<evidence type="ECO:0000313" key="1">
    <source>
        <dbReference type="EMBL" id="MCK9685722.1"/>
    </source>
</evidence>
<sequence length="127" mass="14019">MTTYEEVIAEMKELRTVKARIPKLGKLMNAAQDAQLKRLLQDAVTVMQSLDLAKAPSPRNKGVAVRGKTTPGAIYGATFPPLVKLSEYCEARAQAQKPAWQVEAERQGWVSDWKAEATRNGWTPPAP</sequence>
<organism evidence="1 2">
    <name type="scientific">Scleromatobacter humisilvae</name>
    <dbReference type="NCBI Taxonomy" id="2897159"/>
    <lineage>
        <taxon>Bacteria</taxon>
        <taxon>Pseudomonadati</taxon>
        <taxon>Pseudomonadota</taxon>
        <taxon>Betaproteobacteria</taxon>
        <taxon>Burkholderiales</taxon>
        <taxon>Sphaerotilaceae</taxon>
        <taxon>Scleromatobacter</taxon>
    </lineage>
</organism>
<dbReference type="AlphaFoldDB" id="A0A9X1YHA1"/>
<name>A0A9X1YHA1_9BURK</name>
<dbReference type="RefSeq" id="WP_275681717.1">
    <property type="nucleotide sequence ID" value="NZ_JAJLJH010000001.1"/>
</dbReference>
<comment type="caution">
    <text evidence="1">The sequence shown here is derived from an EMBL/GenBank/DDBJ whole genome shotgun (WGS) entry which is preliminary data.</text>
</comment>
<evidence type="ECO:0000313" key="2">
    <source>
        <dbReference type="Proteomes" id="UP001139353"/>
    </source>
</evidence>
<protein>
    <submittedName>
        <fullName evidence="1">Uncharacterized protein</fullName>
    </submittedName>
</protein>
<dbReference type="Proteomes" id="UP001139353">
    <property type="component" value="Unassembled WGS sequence"/>
</dbReference>
<keyword evidence="2" id="KW-1185">Reference proteome</keyword>